<proteinExistence type="inferred from homology"/>
<sequence length="182" mass="20540">MKTEKEKMISGEKYNPANPRLVLERARANRICTRYNKKSFNEINMRSRLIRKLIHTNGNFWIKPPFYCDYGYNIFIEKNVMFNYGCVILDVCPVRIGEHTMIGPNTHIYTACHSLDPNERLLDVEFGKPVTIGKNVWIGGNCTILPGVTIGDNAVIGAGSVVTKDIPNDSIAIGNPARIKRK</sequence>
<dbReference type="SUPFAM" id="SSF51161">
    <property type="entry name" value="Trimeric LpxA-like enzymes"/>
    <property type="match status" value="1"/>
</dbReference>
<gene>
    <name evidence="4" type="ORF">NE663_02890</name>
</gene>
<evidence type="ECO:0000313" key="4">
    <source>
        <dbReference type="EMBL" id="MCQ5121210.1"/>
    </source>
</evidence>
<dbReference type="PANTHER" id="PTHR23416:SF23">
    <property type="entry name" value="ACETYLTRANSFERASE C18B11.09C-RELATED"/>
    <property type="match status" value="1"/>
</dbReference>
<reference evidence="4 5" key="1">
    <citation type="submission" date="2022-06" db="EMBL/GenBank/DDBJ databases">
        <title>Isolation of gut microbiota from human fecal samples.</title>
        <authorList>
            <person name="Pamer E.G."/>
            <person name="Barat B."/>
            <person name="Waligurski E."/>
            <person name="Medina S."/>
            <person name="Paddock L."/>
            <person name="Mostad J."/>
        </authorList>
    </citation>
    <scope>NUCLEOTIDE SEQUENCE [LARGE SCALE GENOMIC DNA]</scope>
    <source>
        <strain evidence="4 5">DFI.6.1</strain>
    </source>
</reference>
<evidence type="ECO:0000256" key="2">
    <source>
        <dbReference type="ARBA" id="ARBA00022679"/>
    </source>
</evidence>
<dbReference type="InterPro" id="IPR011004">
    <property type="entry name" value="Trimer_LpxA-like_sf"/>
</dbReference>
<evidence type="ECO:0000259" key="3">
    <source>
        <dbReference type="SMART" id="SM01266"/>
    </source>
</evidence>
<dbReference type="InterPro" id="IPR001451">
    <property type="entry name" value="Hexapep"/>
</dbReference>
<evidence type="ECO:0000256" key="1">
    <source>
        <dbReference type="ARBA" id="ARBA00007274"/>
    </source>
</evidence>
<protein>
    <submittedName>
        <fullName evidence="4">Sugar O-acetyltransferase</fullName>
    </submittedName>
</protein>
<dbReference type="Pfam" id="PF14602">
    <property type="entry name" value="Hexapep_2"/>
    <property type="match status" value="1"/>
</dbReference>
<dbReference type="Pfam" id="PF12464">
    <property type="entry name" value="Mac"/>
    <property type="match status" value="1"/>
</dbReference>
<keyword evidence="2" id="KW-0808">Transferase</keyword>
<accession>A0ABT1SKL3</accession>
<dbReference type="EMBL" id="JANGCH010000003">
    <property type="protein sequence ID" value="MCQ5121210.1"/>
    <property type="molecule type" value="Genomic_DNA"/>
</dbReference>
<dbReference type="SMART" id="SM01266">
    <property type="entry name" value="Mac"/>
    <property type="match status" value="1"/>
</dbReference>
<dbReference type="InterPro" id="IPR024688">
    <property type="entry name" value="Mac_dom"/>
</dbReference>
<dbReference type="CDD" id="cd03357">
    <property type="entry name" value="LbH_MAT_GAT"/>
    <property type="match status" value="1"/>
</dbReference>
<name>A0ABT1SKL3_9FIRM</name>
<keyword evidence="5" id="KW-1185">Reference proteome</keyword>
<dbReference type="Gene3D" id="2.160.10.10">
    <property type="entry name" value="Hexapeptide repeat proteins"/>
    <property type="match status" value="1"/>
</dbReference>
<evidence type="ECO:0000313" key="5">
    <source>
        <dbReference type="Proteomes" id="UP001524435"/>
    </source>
</evidence>
<organism evidence="4 5">
    <name type="scientific">Massilicoli timonensis</name>
    <dbReference type="NCBI Taxonomy" id="2015901"/>
    <lineage>
        <taxon>Bacteria</taxon>
        <taxon>Bacillati</taxon>
        <taxon>Bacillota</taxon>
        <taxon>Erysipelotrichia</taxon>
        <taxon>Erysipelotrichales</taxon>
        <taxon>Erysipelotrichaceae</taxon>
        <taxon>Massilicoli</taxon>
    </lineage>
</organism>
<feature type="domain" description="Maltose/galactoside acetyltransferase" evidence="3">
    <location>
        <begin position="5"/>
        <end position="59"/>
    </location>
</feature>
<dbReference type="Proteomes" id="UP001524435">
    <property type="component" value="Unassembled WGS sequence"/>
</dbReference>
<comment type="caution">
    <text evidence="4">The sequence shown here is derived from an EMBL/GenBank/DDBJ whole genome shotgun (WGS) entry which is preliminary data.</text>
</comment>
<dbReference type="InterPro" id="IPR051159">
    <property type="entry name" value="Hexapeptide_acetyltransf"/>
</dbReference>
<dbReference type="PANTHER" id="PTHR23416">
    <property type="entry name" value="SIALIC ACID SYNTHASE-RELATED"/>
    <property type="match status" value="1"/>
</dbReference>
<dbReference type="RefSeq" id="WP_256197432.1">
    <property type="nucleotide sequence ID" value="NZ_JANGCH010000003.1"/>
</dbReference>
<comment type="similarity">
    <text evidence="1">Belongs to the transferase hexapeptide repeat family.</text>
</comment>